<evidence type="ECO:0000313" key="3">
    <source>
        <dbReference type="Proteomes" id="UP001162740"/>
    </source>
</evidence>
<evidence type="ECO:0000259" key="1">
    <source>
        <dbReference type="Pfam" id="PF01636"/>
    </source>
</evidence>
<gene>
    <name evidence="2" type="ORF">KUM34_027890</name>
</gene>
<dbReference type="EMBL" id="CP083975">
    <property type="protein sequence ID" value="UZF48190.1"/>
    <property type="molecule type" value="Genomic_DNA"/>
</dbReference>
<dbReference type="PANTHER" id="PTHR21310:SF40">
    <property type="entry name" value="AMINOGLYCOSIDE PHOSPHOTRANSFERASE DOMAIN-CONTAINING PROTEIN-RELATED"/>
    <property type="match status" value="1"/>
</dbReference>
<dbReference type="Proteomes" id="UP001162740">
    <property type="component" value="Plasmid pGD02.2.1"/>
</dbReference>
<dbReference type="InterPro" id="IPR002575">
    <property type="entry name" value="Aminoglycoside_PTrfase"/>
</dbReference>
<name>A0AA46X223_RHORH</name>
<dbReference type="RefSeq" id="WP_229583176.1">
    <property type="nucleotide sequence ID" value="NZ_CP083975.1"/>
</dbReference>
<dbReference type="InterPro" id="IPR051678">
    <property type="entry name" value="AGP_Transferase"/>
</dbReference>
<feature type="domain" description="Aminoglycoside phosphotransferase" evidence="1">
    <location>
        <begin position="36"/>
        <end position="267"/>
    </location>
</feature>
<dbReference type="PANTHER" id="PTHR21310">
    <property type="entry name" value="AMINOGLYCOSIDE PHOSPHOTRANSFERASE-RELATED-RELATED"/>
    <property type="match status" value="1"/>
</dbReference>
<organism evidence="2 3">
    <name type="scientific">Rhodococcus rhodochrous</name>
    <dbReference type="NCBI Taxonomy" id="1829"/>
    <lineage>
        <taxon>Bacteria</taxon>
        <taxon>Bacillati</taxon>
        <taxon>Actinomycetota</taxon>
        <taxon>Actinomycetes</taxon>
        <taxon>Mycobacteriales</taxon>
        <taxon>Nocardiaceae</taxon>
        <taxon>Rhodococcus</taxon>
    </lineage>
</organism>
<sequence length="350" mass="38189">MPTDTTPSDLLGVDLTAVRDWMDTQGLGSGEPTAVSPIGGGTQNIMIGFERSGVRYVLRRGPKHLRPQSNRVMQREMTLLRALSGTAVPHPTFVAGCDDTHVLGAVFYLMRTVDGYNAAETLTPAHGADRTLRHRMGLSMVDALTELARLDPAAIGLSDFGRPEGFLERQVGRWLGELESFTHLPGYPTVLLPQVERIASWLDDNRPPQGAPGILHGDYHVANVMFDRVAPTVVAMVDWEMATVGDPLLDLGWMLAMWPDADGESDLLESRLTGAGGLPSRAELIARYAANSDRDLSAIDWYTALAGFKLGIILEGTYARSLSGQAPTDVGDRLHRYALLLFERTLRSID</sequence>
<dbReference type="InterPro" id="IPR011009">
    <property type="entry name" value="Kinase-like_dom_sf"/>
</dbReference>
<keyword evidence="2" id="KW-0614">Plasmid</keyword>
<dbReference type="AlphaFoldDB" id="A0AA46X223"/>
<dbReference type="CDD" id="cd05154">
    <property type="entry name" value="ACAD10_11_N-like"/>
    <property type="match status" value="1"/>
</dbReference>
<geneLocation type="plasmid" evidence="2 3">
    <name>pGD02.2.1</name>
</geneLocation>
<reference evidence="2 3" key="1">
    <citation type="journal article" date="2021" name="Front. Microbiol.">
        <title>Bacterial Transformation of Aromatic Monomers in Softwood Black Liquor.</title>
        <authorList>
            <person name="Navas L.E."/>
            <person name="Dexter G."/>
            <person name="Liu J."/>
            <person name="Levy-Booth D."/>
            <person name="Cho M."/>
            <person name="Jang S.K."/>
            <person name="Mansfield S.D."/>
            <person name="Renneckar S."/>
            <person name="Mohn W.W."/>
            <person name="Eltis L.D."/>
        </authorList>
    </citation>
    <scope>NUCLEOTIDE SEQUENCE [LARGE SCALE GENOMIC DNA]</scope>
    <source>
        <strain evidence="2 3">GD02</strain>
    </source>
</reference>
<dbReference type="Gene3D" id="3.30.200.20">
    <property type="entry name" value="Phosphorylase Kinase, domain 1"/>
    <property type="match status" value="1"/>
</dbReference>
<dbReference type="Pfam" id="PF01636">
    <property type="entry name" value="APH"/>
    <property type="match status" value="1"/>
</dbReference>
<accession>A0AA46X223</accession>
<evidence type="ECO:0000313" key="2">
    <source>
        <dbReference type="EMBL" id="UZF48190.1"/>
    </source>
</evidence>
<dbReference type="Gene3D" id="3.90.1200.10">
    <property type="match status" value="1"/>
</dbReference>
<protein>
    <submittedName>
        <fullName evidence="2">Phosphotransferase family protein</fullName>
    </submittedName>
</protein>
<proteinExistence type="predicted"/>
<dbReference type="InterPro" id="IPR041726">
    <property type="entry name" value="ACAD10_11_N"/>
</dbReference>
<dbReference type="SUPFAM" id="SSF56112">
    <property type="entry name" value="Protein kinase-like (PK-like)"/>
    <property type="match status" value="1"/>
</dbReference>